<proteinExistence type="predicted"/>
<dbReference type="AlphaFoldDB" id="A0A0S4L2F4"/>
<keyword evidence="6 17" id="KW-0808">Transferase</keyword>
<feature type="transmembrane region" description="Helical" evidence="13">
    <location>
        <begin position="178"/>
        <end position="197"/>
    </location>
</feature>
<dbReference type="OrthoDB" id="9813151at2"/>
<dbReference type="PANTHER" id="PTHR45453:SF1">
    <property type="entry name" value="PHOSPHATE REGULON SENSOR PROTEIN PHOR"/>
    <property type="match status" value="1"/>
</dbReference>
<dbReference type="CDD" id="cd06225">
    <property type="entry name" value="HAMP"/>
    <property type="match status" value="1"/>
</dbReference>
<evidence type="ECO:0000259" key="15">
    <source>
        <dbReference type="PROSITE" id="PS50112"/>
    </source>
</evidence>
<dbReference type="CDD" id="cd00082">
    <property type="entry name" value="HisKA"/>
    <property type="match status" value="1"/>
</dbReference>
<dbReference type="InterPro" id="IPR035965">
    <property type="entry name" value="PAS-like_dom_sf"/>
</dbReference>
<dbReference type="Pfam" id="PF00512">
    <property type="entry name" value="HisKA"/>
    <property type="match status" value="1"/>
</dbReference>
<dbReference type="InterPro" id="IPR005467">
    <property type="entry name" value="His_kinase_dom"/>
</dbReference>
<dbReference type="NCBIfam" id="NF046044">
    <property type="entry name" value="PnpS"/>
    <property type="match status" value="1"/>
</dbReference>
<dbReference type="CDD" id="cd00130">
    <property type="entry name" value="PAS"/>
    <property type="match status" value="1"/>
</dbReference>
<organism evidence="17 18">
    <name type="scientific">Candidatus Nitrospira nitrosa</name>
    <dbReference type="NCBI Taxonomy" id="1742972"/>
    <lineage>
        <taxon>Bacteria</taxon>
        <taxon>Pseudomonadati</taxon>
        <taxon>Nitrospirota</taxon>
        <taxon>Nitrospiria</taxon>
        <taxon>Nitrospirales</taxon>
        <taxon>Nitrospiraceae</taxon>
        <taxon>Nitrospira</taxon>
    </lineage>
</organism>
<evidence type="ECO:0000256" key="12">
    <source>
        <dbReference type="SAM" id="Coils"/>
    </source>
</evidence>
<evidence type="ECO:0000313" key="17">
    <source>
        <dbReference type="EMBL" id="CUS31767.1"/>
    </source>
</evidence>
<dbReference type="Gene3D" id="3.30.450.20">
    <property type="entry name" value="PAS domain"/>
    <property type="match status" value="2"/>
</dbReference>
<evidence type="ECO:0000256" key="3">
    <source>
        <dbReference type="ARBA" id="ARBA00012438"/>
    </source>
</evidence>
<dbReference type="InterPro" id="IPR000014">
    <property type="entry name" value="PAS"/>
</dbReference>
<dbReference type="SMART" id="SM00388">
    <property type="entry name" value="HisKA"/>
    <property type="match status" value="1"/>
</dbReference>
<keyword evidence="10" id="KW-0902">Two-component regulatory system</keyword>
<dbReference type="InterPro" id="IPR003660">
    <property type="entry name" value="HAMP_dom"/>
</dbReference>
<protein>
    <recommendedName>
        <fullName evidence="3">histidine kinase</fullName>
        <ecNumber evidence="3">2.7.13.3</ecNumber>
    </recommendedName>
</protein>
<dbReference type="SMART" id="SM00304">
    <property type="entry name" value="HAMP"/>
    <property type="match status" value="1"/>
</dbReference>
<evidence type="ECO:0000256" key="11">
    <source>
        <dbReference type="ARBA" id="ARBA00023136"/>
    </source>
</evidence>
<keyword evidence="11 13" id="KW-0472">Membrane</keyword>
<dbReference type="PANTHER" id="PTHR45453">
    <property type="entry name" value="PHOSPHATE REGULON SENSOR PROTEIN PHOR"/>
    <property type="match status" value="1"/>
</dbReference>
<keyword evidence="7" id="KW-0547">Nucleotide-binding</keyword>
<dbReference type="InterPro" id="IPR013767">
    <property type="entry name" value="PAS_fold"/>
</dbReference>
<feature type="coiled-coil region" evidence="12">
    <location>
        <begin position="235"/>
        <end position="262"/>
    </location>
</feature>
<evidence type="ECO:0000259" key="16">
    <source>
        <dbReference type="PROSITE" id="PS50885"/>
    </source>
</evidence>
<keyword evidence="13" id="KW-1133">Transmembrane helix</keyword>
<dbReference type="GO" id="GO:0006355">
    <property type="term" value="P:regulation of DNA-templated transcription"/>
    <property type="evidence" value="ECO:0007669"/>
    <property type="project" value="InterPro"/>
</dbReference>
<dbReference type="EC" id="2.7.13.3" evidence="3"/>
<keyword evidence="8 17" id="KW-0418">Kinase</keyword>
<dbReference type="SMART" id="SM00387">
    <property type="entry name" value="HATPase_c"/>
    <property type="match status" value="1"/>
</dbReference>
<dbReference type="PROSITE" id="PS50112">
    <property type="entry name" value="PAS"/>
    <property type="match status" value="1"/>
</dbReference>
<dbReference type="InterPro" id="IPR050351">
    <property type="entry name" value="BphY/WalK/GraS-like"/>
</dbReference>
<dbReference type="FunFam" id="3.30.565.10:FF:000006">
    <property type="entry name" value="Sensor histidine kinase WalK"/>
    <property type="match status" value="1"/>
</dbReference>
<dbReference type="RefSeq" id="WP_090742629.1">
    <property type="nucleotide sequence ID" value="NZ_CZQA01000001.1"/>
</dbReference>
<evidence type="ECO:0000259" key="14">
    <source>
        <dbReference type="PROSITE" id="PS50109"/>
    </source>
</evidence>
<keyword evidence="4" id="KW-1003">Cell membrane</keyword>
<comment type="catalytic activity">
    <reaction evidence="1">
        <text>ATP + protein L-histidine = ADP + protein N-phospho-L-histidine.</text>
        <dbReference type="EC" id="2.7.13.3"/>
    </reaction>
</comment>
<dbReference type="Proteomes" id="UP000199032">
    <property type="component" value="Unassembled WGS sequence"/>
</dbReference>
<dbReference type="PRINTS" id="PR00344">
    <property type="entry name" value="BCTRLSENSOR"/>
</dbReference>
<dbReference type="NCBIfam" id="TIGR00229">
    <property type="entry name" value="sensory_box"/>
    <property type="match status" value="1"/>
</dbReference>
<keyword evidence="12" id="KW-0175">Coiled coil</keyword>
<evidence type="ECO:0000256" key="4">
    <source>
        <dbReference type="ARBA" id="ARBA00022475"/>
    </source>
</evidence>
<comment type="subcellular location">
    <subcellularLocation>
        <location evidence="2">Cell membrane</location>
    </subcellularLocation>
</comment>
<dbReference type="SUPFAM" id="SSF55874">
    <property type="entry name" value="ATPase domain of HSP90 chaperone/DNA topoisomerase II/histidine kinase"/>
    <property type="match status" value="1"/>
</dbReference>
<feature type="domain" description="HAMP" evidence="16">
    <location>
        <begin position="198"/>
        <end position="250"/>
    </location>
</feature>
<dbReference type="SUPFAM" id="SSF47384">
    <property type="entry name" value="Homodimeric domain of signal transducing histidine kinase"/>
    <property type="match status" value="1"/>
</dbReference>
<dbReference type="GO" id="GO:0005524">
    <property type="term" value="F:ATP binding"/>
    <property type="evidence" value="ECO:0007669"/>
    <property type="project" value="UniProtKB-KW"/>
</dbReference>
<dbReference type="EMBL" id="CZQA01000001">
    <property type="protein sequence ID" value="CUS31767.1"/>
    <property type="molecule type" value="Genomic_DNA"/>
</dbReference>
<keyword evidence="13" id="KW-0812">Transmembrane</keyword>
<dbReference type="PROSITE" id="PS50109">
    <property type="entry name" value="HIS_KIN"/>
    <property type="match status" value="1"/>
</dbReference>
<name>A0A0S4L2F4_9BACT</name>
<dbReference type="InterPro" id="IPR004358">
    <property type="entry name" value="Sig_transdc_His_kin-like_C"/>
</dbReference>
<dbReference type="SUPFAM" id="SSF55785">
    <property type="entry name" value="PYP-like sensor domain (PAS domain)"/>
    <property type="match status" value="1"/>
</dbReference>
<dbReference type="Gene3D" id="3.30.565.10">
    <property type="entry name" value="Histidine kinase-like ATPase, C-terminal domain"/>
    <property type="match status" value="1"/>
</dbReference>
<evidence type="ECO:0000256" key="7">
    <source>
        <dbReference type="ARBA" id="ARBA00022741"/>
    </source>
</evidence>
<dbReference type="InterPro" id="IPR036890">
    <property type="entry name" value="HATPase_C_sf"/>
</dbReference>
<evidence type="ECO:0000256" key="2">
    <source>
        <dbReference type="ARBA" id="ARBA00004236"/>
    </source>
</evidence>
<accession>A0A0S4L2F4</accession>
<dbReference type="FunFam" id="1.10.287.130:FF:000008">
    <property type="entry name" value="Two-component sensor histidine kinase"/>
    <property type="match status" value="1"/>
</dbReference>
<evidence type="ECO:0000256" key="8">
    <source>
        <dbReference type="ARBA" id="ARBA00022777"/>
    </source>
</evidence>
<evidence type="ECO:0000256" key="1">
    <source>
        <dbReference type="ARBA" id="ARBA00000085"/>
    </source>
</evidence>
<dbReference type="CDD" id="cd00075">
    <property type="entry name" value="HATPase"/>
    <property type="match status" value="1"/>
</dbReference>
<dbReference type="STRING" id="1742972.COMA1_10259"/>
<dbReference type="PROSITE" id="PS50885">
    <property type="entry name" value="HAMP"/>
    <property type="match status" value="1"/>
</dbReference>
<sequence>MSWSIRWKIAVGTLVAVACGLLIAGWMMIQALEQRYLTQFGETLEAKAKLVDYGFLALFHASTPSVTPARLQDIARELGSRSSTRITVIAADGTVLADTAVRDIDIPTLDNHASRPEVTQAFATGQGQDVRPSHTTGERTMYHARLLKVPHDTAPWVVRTALPLAQVDRASDEFKRQLVLAIGVAFLLAVTLSIWLAHSITKPLAEIAAAAQALSLGNSTRRIKTTTQDEVGLLASTLNQMADQLHTKIEELSEDRAQLLAVLTSMVEGVMVLDARGHVLQINPALERMFGISRVEARGRPCAELFRHQQLNNLVAMILQARTPHEDEIVLPLSGRHLHIEASPAGGERDNEACIVLVFHDVTDLRRLEKIRKDFVANVSHELRTPLTSIKGYVEALLDGGKDDPSVAGRFLDIILKQSDRLNLIIEDLLELSKIESGQISLKEEPIDVRALVDRTLSTIKPIADRKGHRLVTALDPSLQLIAGDDDRLVQVLTNLLDNAIKYTPEGGTITVGGTSTPSPNAAEPLLHTIDLIVADTGIGIPERDRPRIFERFYRVDKARSRDLGGTGLGLAIVKHLVEGHGGQVWVEANQPQGSRFVVRLPIKGGKRLLTQWNQDSTV</sequence>
<evidence type="ECO:0000256" key="10">
    <source>
        <dbReference type="ARBA" id="ARBA00023012"/>
    </source>
</evidence>
<dbReference type="SUPFAM" id="SSF158472">
    <property type="entry name" value="HAMP domain-like"/>
    <property type="match status" value="1"/>
</dbReference>
<dbReference type="GO" id="GO:0016036">
    <property type="term" value="P:cellular response to phosphate starvation"/>
    <property type="evidence" value="ECO:0007669"/>
    <property type="project" value="TreeGrafter"/>
</dbReference>
<feature type="domain" description="Histidine kinase" evidence="14">
    <location>
        <begin position="378"/>
        <end position="605"/>
    </location>
</feature>
<evidence type="ECO:0000256" key="6">
    <source>
        <dbReference type="ARBA" id="ARBA00022679"/>
    </source>
</evidence>
<dbReference type="InterPro" id="IPR003594">
    <property type="entry name" value="HATPase_dom"/>
</dbReference>
<evidence type="ECO:0000256" key="9">
    <source>
        <dbReference type="ARBA" id="ARBA00022840"/>
    </source>
</evidence>
<dbReference type="Pfam" id="PF02518">
    <property type="entry name" value="HATPase_c"/>
    <property type="match status" value="1"/>
</dbReference>
<dbReference type="SMART" id="SM00091">
    <property type="entry name" value="PAS"/>
    <property type="match status" value="1"/>
</dbReference>
<dbReference type="GO" id="GO:0000155">
    <property type="term" value="F:phosphorelay sensor kinase activity"/>
    <property type="evidence" value="ECO:0007669"/>
    <property type="project" value="InterPro"/>
</dbReference>
<feature type="domain" description="PAS" evidence="15">
    <location>
        <begin position="255"/>
        <end position="300"/>
    </location>
</feature>
<reference evidence="17 18" key="1">
    <citation type="submission" date="2015-10" db="EMBL/GenBank/DDBJ databases">
        <authorList>
            <person name="Gilbert D.G."/>
        </authorList>
    </citation>
    <scope>NUCLEOTIDE SEQUENCE [LARGE SCALE GENOMIC DNA]</scope>
    <source>
        <strain evidence="17">COMA1</strain>
    </source>
</reference>
<dbReference type="Pfam" id="PF00672">
    <property type="entry name" value="HAMP"/>
    <property type="match status" value="1"/>
</dbReference>
<dbReference type="GO" id="GO:0005886">
    <property type="term" value="C:plasma membrane"/>
    <property type="evidence" value="ECO:0007669"/>
    <property type="project" value="UniProtKB-SubCell"/>
</dbReference>
<feature type="transmembrane region" description="Helical" evidence="13">
    <location>
        <begin position="6"/>
        <end position="29"/>
    </location>
</feature>
<dbReference type="Pfam" id="PF00989">
    <property type="entry name" value="PAS"/>
    <property type="match status" value="1"/>
</dbReference>
<dbReference type="InterPro" id="IPR036097">
    <property type="entry name" value="HisK_dim/P_sf"/>
</dbReference>
<keyword evidence="9" id="KW-0067">ATP-binding</keyword>
<dbReference type="InterPro" id="IPR003661">
    <property type="entry name" value="HisK_dim/P_dom"/>
</dbReference>
<dbReference type="GO" id="GO:0004721">
    <property type="term" value="F:phosphoprotein phosphatase activity"/>
    <property type="evidence" value="ECO:0007669"/>
    <property type="project" value="TreeGrafter"/>
</dbReference>
<evidence type="ECO:0000256" key="5">
    <source>
        <dbReference type="ARBA" id="ARBA00022553"/>
    </source>
</evidence>
<keyword evidence="5" id="KW-0597">Phosphoprotein</keyword>
<dbReference type="Gene3D" id="6.10.340.10">
    <property type="match status" value="1"/>
</dbReference>
<keyword evidence="18" id="KW-1185">Reference proteome</keyword>
<dbReference type="Gene3D" id="1.10.287.130">
    <property type="match status" value="1"/>
</dbReference>
<evidence type="ECO:0000256" key="13">
    <source>
        <dbReference type="SAM" id="Phobius"/>
    </source>
</evidence>
<gene>
    <name evidence="17" type="ORF">COMA1_10259</name>
</gene>
<dbReference type="PROSITE" id="PS51257">
    <property type="entry name" value="PROKAR_LIPOPROTEIN"/>
    <property type="match status" value="1"/>
</dbReference>
<evidence type="ECO:0000313" key="18">
    <source>
        <dbReference type="Proteomes" id="UP000199032"/>
    </source>
</evidence>